<dbReference type="SUPFAM" id="SSF56784">
    <property type="entry name" value="HAD-like"/>
    <property type="match status" value="1"/>
</dbReference>
<dbReference type="InterPro" id="IPR050849">
    <property type="entry name" value="HAD-like_hydrolase_phosphatase"/>
</dbReference>
<dbReference type="eggNOG" id="COG4359">
    <property type="taxonomic scope" value="Bacteria"/>
</dbReference>
<protein>
    <submittedName>
        <fullName evidence="1">Hypothetical 27.5 kDa protein in SPO1-SIS1 intergenic region</fullName>
    </submittedName>
</protein>
<evidence type="ECO:0000313" key="2">
    <source>
        <dbReference type="Proteomes" id="UP000002139"/>
    </source>
</evidence>
<keyword evidence="2" id="KW-1185">Reference proteome</keyword>
<name>A9GBA4_SORC5</name>
<dbReference type="Proteomes" id="UP000002139">
    <property type="component" value="Chromosome"/>
</dbReference>
<dbReference type="NCBIfam" id="TIGR01488">
    <property type="entry name" value="HAD-SF-IB"/>
    <property type="match status" value="1"/>
</dbReference>
<dbReference type="Gene3D" id="3.40.50.1000">
    <property type="entry name" value="HAD superfamily/HAD-like"/>
    <property type="match status" value="1"/>
</dbReference>
<dbReference type="Gene3D" id="3.90.1470.20">
    <property type="match status" value="1"/>
</dbReference>
<dbReference type="EMBL" id="AM746676">
    <property type="protein sequence ID" value="CAN92979.1"/>
    <property type="molecule type" value="Genomic_DNA"/>
</dbReference>
<evidence type="ECO:0000313" key="1">
    <source>
        <dbReference type="EMBL" id="CAN92979.1"/>
    </source>
</evidence>
<dbReference type="PANTHER" id="PTHR28181">
    <property type="entry name" value="UPF0655 PROTEIN YCR015C"/>
    <property type="match status" value="1"/>
</dbReference>
<dbReference type="STRING" id="448385.sce2820"/>
<dbReference type="BioCyc" id="SCEL448385:SCE_RS14465-MONOMER"/>
<dbReference type="InterPro" id="IPR036412">
    <property type="entry name" value="HAD-like_sf"/>
</dbReference>
<organism evidence="1 2">
    <name type="scientific">Sorangium cellulosum (strain So ce56)</name>
    <name type="common">Polyangium cellulosum (strain So ce56)</name>
    <dbReference type="NCBI Taxonomy" id="448385"/>
    <lineage>
        <taxon>Bacteria</taxon>
        <taxon>Pseudomonadati</taxon>
        <taxon>Myxococcota</taxon>
        <taxon>Polyangia</taxon>
        <taxon>Polyangiales</taxon>
        <taxon>Polyangiaceae</taxon>
        <taxon>Sorangium</taxon>
    </lineage>
</organism>
<dbReference type="KEGG" id="scl:sce2820"/>
<dbReference type="Pfam" id="PF12710">
    <property type="entry name" value="HAD"/>
    <property type="match status" value="1"/>
</dbReference>
<dbReference type="HOGENOM" id="CLU_058495_2_1_7"/>
<sequence length="255" mass="27581">MEGAPVARAGPRGTAVASGVAACKSAVVLILCDFDGTITCDDLTNRIWDAHLRYDWRQVLLAPAASGELTPFELLRRGYADVDRPAAELLAELRPHAELRSGFEDLLALCARRSWVFHVISHGLPFYIREFLPPGTAFSCFDAVFDGRWRVTVPETVPLGPGEDFKIRVLDQLKAATGETSTVYIGDGRLDYPAARRCDRVFAVRDSALDVLCSRDGVPCTPFDGFAEICAALEGSGAPDGERARRAADATPTPG</sequence>
<accession>A9GBA4</accession>
<proteinExistence type="predicted"/>
<dbReference type="PANTHER" id="PTHR28181:SF2">
    <property type="entry name" value="PHOSPHORIC MONOESTER HYDROLASE"/>
    <property type="match status" value="1"/>
</dbReference>
<reference evidence="1 2" key="1">
    <citation type="journal article" date="2007" name="Nat. Biotechnol.">
        <title>Complete genome sequence of the myxobacterium Sorangium cellulosum.</title>
        <authorList>
            <person name="Schneiker S."/>
            <person name="Perlova O."/>
            <person name="Kaiser O."/>
            <person name="Gerth K."/>
            <person name="Alici A."/>
            <person name="Altmeyer M.O."/>
            <person name="Bartels D."/>
            <person name="Bekel T."/>
            <person name="Beyer S."/>
            <person name="Bode E."/>
            <person name="Bode H.B."/>
            <person name="Bolten C.J."/>
            <person name="Choudhuri J.V."/>
            <person name="Doss S."/>
            <person name="Elnakady Y.A."/>
            <person name="Frank B."/>
            <person name="Gaigalat L."/>
            <person name="Goesmann A."/>
            <person name="Groeger C."/>
            <person name="Gross F."/>
            <person name="Jelsbak L."/>
            <person name="Jelsbak L."/>
            <person name="Kalinowski J."/>
            <person name="Kegler C."/>
            <person name="Knauber T."/>
            <person name="Konietzny S."/>
            <person name="Kopp M."/>
            <person name="Krause L."/>
            <person name="Krug D."/>
            <person name="Linke B."/>
            <person name="Mahmud T."/>
            <person name="Martinez-Arias R."/>
            <person name="McHardy A.C."/>
            <person name="Merai M."/>
            <person name="Meyer F."/>
            <person name="Mormann S."/>
            <person name="Munoz-Dorado J."/>
            <person name="Perez J."/>
            <person name="Pradella S."/>
            <person name="Rachid S."/>
            <person name="Raddatz G."/>
            <person name="Rosenau F."/>
            <person name="Rueckert C."/>
            <person name="Sasse F."/>
            <person name="Scharfe M."/>
            <person name="Schuster S.C."/>
            <person name="Suen G."/>
            <person name="Treuner-Lange A."/>
            <person name="Velicer G.J."/>
            <person name="Vorholter F.-J."/>
            <person name="Weissman K.J."/>
            <person name="Welch R.D."/>
            <person name="Wenzel S.C."/>
            <person name="Whitworth D.E."/>
            <person name="Wilhelm S."/>
            <person name="Wittmann C."/>
            <person name="Bloecker H."/>
            <person name="Puehler A."/>
            <person name="Mueller R."/>
        </authorList>
    </citation>
    <scope>NUCLEOTIDE SEQUENCE [LARGE SCALE GENOMIC DNA]</scope>
    <source>
        <strain evidence="2">So ce56</strain>
    </source>
</reference>
<dbReference type="InterPro" id="IPR023214">
    <property type="entry name" value="HAD_sf"/>
</dbReference>
<gene>
    <name evidence="1" type="ordered locus">sce2820</name>
</gene>
<dbReference type="AlphaFoldDB" id="A9GBA4"/>